<dbReference type="Pfam" id="PF00393">
    <property type="entry name" value="6PGD"/>
    <property type="match status" value="1"/>
</dbReference>
<comment type="similarity">
    <text evidence="2 6">Belongs to the 6-phosphogluconate dehydrogenase family.</text>
</comment>
<dbReference type="EC" id="1.1.1.44" evidence="6"/>
<evidence type="ECO:0000313" key="9">
    <source>
        <dbReference type="Proteomes" id="UP001629113"/>
    </source>
</evidence>
<dbReference type="EMBL" id="JBFCZG010000010">
    <property type="protein sequence ID" value="KAL3417734.1"/>
    <property type="molecule type" value="Genomic_DNA"/>
</dbReference>
<keyword evidence="4" id="KW-0311">Gluconate utilization</keyword>
<dbReference type="SMART" id="SM01350">
    <property type="entry name" value="6PGD"/>
    <property type="match status" value="1"/>
</dbReference>
<evidence type="ECO:0000256" key="1">
    <source>
        <dbReference type="ARBA" id="ARBA00004874"/>
    </source>
</evidence>
<dbReference type="Gene3D" id="1.10.1040.10">
    <property type="entry name" value="N-(1-d-carboxylethyl)-l-norvaline Dehydrogenase, domain 2"/>
    <property type="match status" value="1"/>
</dbReference>
<dbReference type="InterPro" id="IPR006183">
    <property type="entry name" value="Pgluconate_DH"/>
</dbReference>
<dbReference type="Pfam" id="PF03446">
    <property type="entry name" value="NAD_binding_2"/>
    <property type="match status" value="1"/>
</dbReference>
<gene>
    <name evidence="8" type="ORF">PVAG01_10744</name>
</gene>
<dbReference type="PIRSF" id="PIRSF000109">
    <property type="entry name" value="6PGD"/>
    <property type="match status" value="1"/>
</dbReference>
<comment type="function">
    <text evidence="6">Catalyzes the oxidative decarboxylation of 6-phosphogluconate to ribulose 5-phosphate and CO(2), with concomitant reduction of NADP to NADPH.</text>
</comment>
<dbReference type="PRINTS" id="PR00076">
    <property type="entry name" value="6PGDHDRGNASE"/>
</dbReference>
<keyword evidence="5 6" id="KW-0570">Pentose shunt</keyword>
<comment type="subunit">
    <text evidence="6">Homodimer.</text>
</comment>
<comment type="pathway">
    <text evidence="1 6">Carbohydrate degradation; pentose phosphate pathway; D-ribulose 5-phosphate from D-glucose 6-phosphate (oxidative stage): step 3/3.</text>
</comment>
<name>A0ABR4P351_9HELO</name>
<evidence type="ECO:0000259" key="7">
    <source>
        <dbReference type="SMART" id="SM01350"/>
    </source>
</evidence>
<protein>
    <recommendedName>
        <fullName evidence="6">6-phosphogluconate dehydrogenase, decarboxylating</fullName>
        <ecNumber evidence="6">1.1.1.44</ecNumber>
    </recommendedName>
</protein>
<evidence type="ECO:0000256" key="4">
    <source>
        <dbReference type="ARBA" id="ARBA00023064"/>
    </source>
</evidence>
<proteinExistence type="inferred from homology"/>
<keyword evidence="3 6" id="KW-0560">Oxidoreductase</keyword>
<reference evidence="8 9" key="1">
    <citation type="submission" date="2024-06" db="EMBL/GenBank/DDBJ databases">
        <title>Complete genome of Phlyctema vagabunda strain 19-DSS-EL-015.</title>
        <authorList>
            <person name="Fiorenzani C."/>
        </authorList>
    </citation>
    <scope>NUCLEOTIDE SEQUENCE [LARGE SCALE GENOMIC DNA]</scope>
    <source>
        <strain evidence="8 9">19-DSS-EL-015</strain>
    </source>
</reference>
<comment type="caution">
    <text evidence="8">The sequence shown here is derived from an EMBL/GenBank/DDBJ whole genome shotgun (WGS) entry which is preliminary data.</text>
</comment>
<evidence type="ECO:0000256" key="2">
    <source>
        <dbReference type="ARBA" id="ARBA00008419"/>
    </source>
</evidence>
<feature type="domain" description="6-phosphogluconate dehydrogenase C-terminal" evidence="7">
    <location>
        <begin position="188"/>
        <end position="500"/>
    </location>
</feature>
<dbReference type="PANTHER" id="PTHR11811">
    <property type="entry name" value="6-PHOSPHOGLUCONATE DEHYDROGENASE"/>
    <property type="match status" value="1"/>
</dbReference>
<sequence length="502" mass="54977">MEIKMEIQKAAMIGAGSMGGGMTLLFAEHGLSISILDPSEETVDKLISSGECQGIPAGRLSKHTTYKSLCASLDKEKVFFFSLPHGTVGDDVIRSLKPFLEKGDIIVDCSNEDWAHTERRQGELVGMGVYYIGMGVSGGYQAARRGPSMSPGGQDAALDLVLPFLKKVAAKDADGRSCVAKIGQGGAGHYVKMVHNGIEHAMMSSISEAWAIMEKHLGMSYREIGDEFDRWNASGELKNTFLVKIGADICEKKNKKGNYVLADVQDKVVQDIDGTEGTGIWSNTQAIDLHIPAPTLAVAHSLRLASADRAQRVHAESVFGKDTFGSATKIKFSDYLEKAAFLDDLRVAVYINCLTSYIQGMNIISAADISHKWNISYSSIVQIWRAGCIIQADYIASLLESIYAEPRKDHNLLYEDKIAAELKKGFEALKRIVLRTTDANAVLPSLSASLEYLKYAANTDLPTAFYEAEMDYFGKHMYDSKSLDHGPGKPETGKHHFEWKPA</sequence>
<evidence type="ECO:0000256" key="5">
    <source>
        <dbReference type="ARBA" id="ARBA00023126"/>
    </source>
</evidence>
<dbReference type="SUPFAM" id="SSF51735">
    <property type="entry name" value="NAD(P)-binding Rossmann-fold domains"/>
    <property type="match status" value="1"/>
</dbReference>
<dbReference type="InterPro" id="IPR013328">
    <property type="entry name" value="6PGD_dom2"/>
</dbReference>
<evidence type="ECO:0000256" key="6">
    <source>
        <dbReference type="PIRNR" id="PIRNR000109"/>
    </source>
</evidence>
<dbReference type="SUPFAM" id="SSF48179">
    <property type="entry name" value="6-phosphogluconate dehydrogenase C-terminal domain-like"/>
    <property type="match status" value="1"/>
</dbReference>
<dbReference type="InterPro" id="IPR006114">
    <property type="entry name" value="6PGDH_C"/>
</dbReference>
<keyword evidence="9" id="KW-1185">Reference proteome</keyword>
<dbReference type="Gene3D" id="3.40.50.720">
    <property type="entry name" value="NAD(P)-binding Rossmann-like Domain"/>
    <property type="match status" value="1"/>
</dbReference>
<organism evidence="8 9">
    <name type="scientific">Phlyctema vagabunda</name>
    <dbReference type="NCBI Taxonomy" id="108571"/>
    <lineage>
        <taxon>Eukaryota</taxon>
        <taxon>Fungi</taxon>
        <taxon>Dikarya</taxon>
        <taxon>Ascomycota</taxon>
        <taxon>Pezizomycotina</taxon>
        <taxon>Leotiomycetes</taxon>
        <taxon>Helotiales</taxon>
        <taxon>Dermateaceae</taxon>
        <taxon>Phlyctema</taxon>
    </lineage>
</organism>
<dbReference type="InterPro" id="IPR006115">
    <property type="entry name" value="6PGDH_NADP-bd"/>
</dbReference>
<comment type="catalytic activity">
    <reaction evidence="6">
        <text>6-phospho-D-gluconate + NADP(+) = D-ribulose 5-phosphate + CO2 + NADPH</text>
        <dbReference type="Rhea" id="RHEA:10116"/>
        <dbReference type="ChEBI" id="CHEBI:16526"/>
        <dbReference type="ChEBI" id="CHEBI:57783"/>
        <dbReference type="ChEBI" id="CHEBI:58121"/>
        <dbReference type="ChEBI" id="CHEBI:58349"/>
        <dbReference type="ChEBI" id="CHEBI:58759"/>
        <dbReference type="EC" id="1.1.1.44"/>
    </reaction>
</comment>
<dbReference type="InterPro" id="IPR006113">
    <property type="entry name" value="6PGDH_Gnd/GntZ"/>
</dbReference>
<dbReference type="InterPro" id="IPR008927">
    <property type="entry name" value="6-PGluconate_DH-like_C_sf"/>
</dbReference>
<evidence type="ECO:0000313" key="8">
    <source>
        <dbReference type="EMBL" id="KAL3417734.1"/>
    </source>
</evidence>
<accession>A0ABR4P351</accession>
<dbReference type="InterPro" id="IPR036291">
    <property type="entry name" value="NAD(P)-bd_dom_sf"/>
</dbReference>
<evidence type="ECO:0000256" key="3">
    <source>
        <dbReference type="ARBA" id="ARBA00023002"/>
    </source>
</evidence>
<keyword evidence="6" id="KW-0521">NADP</keyword>
<dbReference type="Proteomes" id="UP001629113">
    <property type="component" value="Unassembled WGS sequence"/>
</dbReference>